<dbReference type="SMART" id="SM00591">
    <property type="entry name" value="RWD"/>
    <property type="match status" value="1"/>
</dbReference>
<evidence type="ECO:0000313" key="3">
    <source>
        <dbReference type="Proteomes" id="UP000031036"/>
    </source>
</evidence>
<dbReference type="AlphaFoldDB" id="A0A0B2VXD6"/>
<feature type="domain" description="RWD" evidence="1">
    <location>
        <begin position="9"/>
        <end position="111"/>
    </location>
</feature>
<dbReference type="InterPro" id="IPR006575">
    <property type="entry name" value="RWD_dom"/>
</dbReference>
<dbReference type="InterPro" id="IPR016135">
    <property type="entry name" value="UBQ-conjugating_enzyme/RWD"/>
</dbReference>
<dbReference type="OrthoDB" id="10045773at2759"/>
<dbReference type="PANTHER" id="PTHR21275">
    <property type="entry name" value="RWD DOMAIN-CONTAINING PROTEIN 4"/>
    <property type="match status" value="1"/>
</dbReference>
<keyword evidence="3" id="KW-1185">Reference proteome</keyword>
<dbReference type="PROSITE" id="PS50908">
    <property type="entry name" value="RWD"/>
    <property type="match status" value="1"/>
</dbReference>
<evidence type="ECO:0000313" key="2">
    <source>
        <dbReference type="EMBL" id="KHN85630.1"/>
    </source>
</evidence>
<dbReference type="EMBL" id="JPKZ01000752">
    <property type="protein sequence ID" value="KHN85630.1"/>
    <property type="molecule type" value="Genomic_DNA"/>
</dbReference>
<name>A0A0B2VXD6_TOXCA</name>
<dbReference type="STRING" id="6265.A0A0B2VXD6"/>
<dbReference type="InterPro" id="IPR042770">
    <property type="entry name" value="RWDD4"/>
</dbReference>
<protein>
    <submittedName>
        <fullName evidence="2">RWD domain-containing protein 4</fullName>
    </submittedName>
</protein>
<sequence length="192" mass="21925">MVASDDQATELEVLKSIFDGDQRFAVISDNTFQYKFGDDGHYRSFLMEIAWPESYPEAPPIINLNLFYNKHLLPQVKEHIISTLLEEAQCYVGMAVTFTLIEYAKEHFDELVKDQTESAAITEEASNLKISNAESDVEDTRSGGIDAGSKVQMSKAQKRRMWDRTDASKLGQLERGWNWVDIIRHLSQTRDS</sequence>
<organism evidence="2 3">
    <name type="scientific">Toxocara canis</name>
    <name type="common">Canine roundworm</name>
    <dbReference type="NCBI Taxonomy" id="6265"/>
    <lineage>
        <taxon>Eukaryota</taxon>
        <taxon>Metazoa</taxon>
        <taxon>Ecdysozoa</taxon>
        <taxon>Nematoda</taxon>
        <taxon>Chromadorea</taxon>
        <taxon>Rhabditida</taxon>
        <taxon>Spirurina</taxon>
        <taxon>Ascaridomorpha</taxon>
        <taxon>Ascaridoidea</taxon>
        <taxon>Toxocaridae</taxon>
        <taxon>Toxocara</taxon>
    </lineage>
</organism>
<accession>A0A0B2VXD6</accession>
<dbReference type="Pfam" id="PF05773">
    <property type="entry name" value="RWD"/>
    <property type="match status" value="1"/>
</dbReference>
<gene>
    <name evidence="2" type="primary">RWDD4</name>
    <name evidence="2" type="ORF">Tcan_08468</name>
</gene>
<dbReference type="SUPFAM" id="SSF54495">
    <property type="entry name" value="UBC-like"/>
    <property type="match status" value="1"/>
</dbReference>
<dbReference type="Gene3D" id="3.10.110.10">
    <property type="entry name" value="Ubiquitin Conjugating Enzyme"/>
    <property type="match status" value="1"/>
</dbReference>
<dbReference type="OMA" id="CGMTYTL"/>
<dbReference type="Proteomes" id="UP000031036">
    <property type="component" value="Unassembled WGS sequence"/>
</dbReference>
<evidence type="ECO:0000259" key="1">
    <source>
        <dbReference type="PROSITE" id="PS50908"/>
    </source>
</evidence>
<dbReference type="PANTHER" id="PTHR21275:SF1">
    <property type="entry name" value="RWD DOMAIN-CONTAINING PROTEIN 4"/>
    <property type="match status" value="1"/>
</dbReference>
<dbReference type="CDD" id="cd23817">
    <property type="entry name" value="RWD-RWDD4"/>
    <property type="match status" value="1"/>
</dbReference>
<comment type="caution">
    <text evidence="2">The sequence shown here is derived from an EMBL/GenBank/DDBJ whole genome shotgun (WGS) entry which is preliminary data.</text>
</comment>
<reference evidence="2 3" key="1">
    <citation type="submission" date="2014-11" db="EMBL/GenBank/DDBJ databases">
        <title>Genetic blueprint of the zoonotic pathogen Toxocara canis.</title>
        <authorList>
            <person name="Zhu X.-Q."/>
            <person name="Korhonen P.K."/>
            <person name="Cai H."/>
            <person name="Young N.D."/>
            <person name="Nejsum P."/>
            <person name="von Samson-Himmelstjerna G."/>
            <person name="Boag P.R."/>
            <person name="Tan P."/>
            <person name="Li Q."/>
            <person name="Min J."/>
            <person name="Yang Y."/>
            <person name="Wang X."/>
            <person name="Fang X."/>
            <person name="Hall R.S."/>
            <person name="Hofmann A."/>
            <person name="Sternberg P.W."/>
            <person name="Jex A.R."/>
            <person name="Gasser R.B."/>
        </authorList>
    </citation>
    <scope>NUCLEOTIDE SEQUENCE [LARGE SCALE GENOMIC DNA]</scope>
    <source>
        <strain evidence="2">PN_DK_2014</strain>
    </source>
</reference>
<proteinExistence type="predicted"/>